<gene>
    <name evidence="2" type="ORF">J2W56_002713</name>
</gene>
<organism evidence="2 3">
    <name type="scientific">Nocardia kruczakiae</name>
    <dbReference type="NCBI Taxonomy" id="261477"/>
    <lineage>
        <taxon>Bacteria</taxon>
        <taxon>Bacillati</taxon>
        <taxon>Actinomycetota</taxon>
        <taxon>Actinomycetes</taxon>
        <taxon>Mycobacteriales</taxon>
        <taxon>Nocardiaceae</taxon>
        <taxon>Nocardia</taxon>
    </lineage>
</organism>
<proteinExistence type="predicted"/>
<dbReference type="EMBL" id="JAVDWW010000004">
    <property type="protein sequence ID" value="MDR7168972.1"/>
    <property type="molecule type" value="Genomic_DNA"/>
</dbReference>
<dbReference type="Proteomes" id="UP001251217">
    <property type="component" value="Unassembled WGS sequence"/>
</dbReference>
<evidence type="ECO:0000313" key="3">
    <source>
        <dbReference type="Proteomes" id="UP001251217"/>
    </source>
</evidence>
<sequence>MTTAEQLRAKGRAKTLLRLLALKFGPLPDHVIDRVQAGDTAELDTLTERILTATTLDEFFA</sequence>
<protein>
    <recommendedName>
        <fullName evidence="1">DUF4351 domain-containing protein</fullName>
    </recommendedName>
</protein>
<reference evidence="2 3" key="1">
    <citation type="submission" date="2023-07" db="EMBL/GenBank/DDBJ databases">
        <title>Sorghum-associated microbial communities from plants grown in Nebraska, USA.</title>
        <authorList>
            <person name="Schachtman D."/>
        </authorList>
    </citation>
    <scope>NUCLEOTIDE SEQUENCE [LARGE SCALE GENOMIC DNA]</scope>
    <source>
        <strain evidence="2 3">4272</strain>
    </source>
</reference>
<keyword evidence="3" id="KW-1185">Reference proteome</keyword>
<name>A0ABU1XG74_9NOCA</name>
<dbReference type="InterPro" id="IPR025587">
    <property type="entry name" value="DUF4351"/>
</dbReference>
<evidence type="ECO:0000259" key="1">
    <source>
        <dbReference type="Pfam" id="PF14261"/>
    </source>
</evidence>
<evidence type="ECO:0000313" key="2">
    <source>
        <dbReference type="EMBL" id="MDR7168972.1"/>
    </source>
</evidence>
<dbReference type="Pfam" id="PF14261">
    <property type="entry name" value="DUF4351"/>
    <property type="match status" value="1"/>
</dbReference>
<dbReference type="RefSeq" id="WP_310401753.1">
    <property type="nucleotide sequence ID" value="NZ_JAVDWW010000004.1"/>
</dbReference>
<comment type="caution">
    <text evidence="2">The sequence shown here is derived from an EMBL/GenBank/DDBJ whole genome shotgun (WGS) entry which is preliminary data.</text>
</comment>
<accession>A0ABU1XG74</accession>
<feature type="domain" description="DUF4351" evidence="1">
    <location>
        <begin position="6"/>
        <end position="59"/>
    </location>
</feature>